<organism evidence="1 2">
    <name type="scientific">Lentinus brumalis</name>
    <dbReference type="NCBI Taxonomy" id="2498619"/>
    <lineage>
        <taxon>Eukaryota</taxon>
        <taxon>Fungi</taxon>
        <taxon>Dikarya</taxon>
        <taxon>Basidiomycota</taxon>
        <taxon>Agaricomycotina</taxon>
        <taxon>Agaricomycetes</taxon>
        <taxon>Polyporales</taxon>
        <taxon>Polyporaceae</taxon>
        <taxon>Lentinus</taxon>
    </lineage>
</organism>
<sequence length="181" mass="19828">MILVDSPYPSSCNVMLLQPSISSKPRPSLTTAARGATACGRASGVRLRRLRHVWRTCPRSRSTKAWRPCSTSPVPTQTVLHAHLHIHICAAQPGSRADFRRMSRELEGIVPARRIGRRRVNDNIRKRAGACVRRVSEMAPGRGGRAVESRGRPGGGCDLDPEYADVVCGPGRLCLSAEERQ</sequence>
<dbReference type="AlphaFoldDB" id="A0A371CNF5"/>
<accession>A0A371CNF5</accession>
<dbReference type="EMBL" id="KZ857500">
    <property type="protein sequence ID" value="RDX41830.1"/>
    <property type="molecule type" value="Genomic_DNA"/>
</dbReference>
<proteinExistence type="predicted"/>
<evidence type="ECO:0000313" key="2">
    <source>
        <dbReference type="Proteomes" id="UP000256964"/>
    </source>
</evidence>
<gene>
    <name evidence="1" type="ORF">OH76DRAFT_178074</name>
</gene>
<dbReference type="Proteomes" id="UP000256964">
    <property type="component" value="Unassembled WGS sequence"/>
</dbReference>
<evidence type="ECO:0000313" key="1">
    <source>
        <dbReference type="EMBL" id="RDX41830.1"/>
    </source>
</evidence>
<protein>
    <submittedName>
        <fullName evidence="1">Uncharacterized protein</fullName>
    </submittedName>
</protein>
<reference evidence="1 2" key="1">
    <citation type="journal article" date="2018" name="Biotechnol. Biofuels">
        <title>Integrative visual omics of the white-rot fungus Polyporus brumalis exposes the biotechnological potential of its oxidative enzymes for delignifying raw plant biomass.</title>
        <authorList>
            <person name="Miyauchi S."/>
            <person name="Rancon A."/>
            <person name="Drula E."/>
            <person name="Hage H."/>
            <person name="Chaduli D."/>
            <person name="Favel A."/>
            <person name="Grisel S."/>
            <person name="Henrissat B."/>
            <person name="Herpoel-Gimbert I."/>
            <person name="Ruiz-Duenas F.J."/>
            <person name="Chevret D."/>
            <person name="Hainaut M."/>
            <person name="Lin J."/>
            <person name="Wang M."/>
            <person name="Pangilinan J."/>
            <person name="Lipzen A."/>
            <person name="Lesage-Meessen L."/>
            <person name="Navarro D."/>
            <person name="Riley R."/>
            <person name="Grigoriev I.V."/>
            <person name="Zhou S."/>
            <person name="Raouche S."/>
            <person name="Rosso M.N."/>
        </authorList>
    </citation>
    <scope>NUCLEOTIDE SEQUENCE [LARGE SCALE GENOMIC DNA]</scope>
    <source>
        <strain evidence="1 2">BRFM 1820</strain>
    </source>
</reference>
<keyword evidence="2" id="KW-1185">Reference proteome</keyword>
<name>A0A371CNF5_9APHY</name>